<feature type="region of interest" description="Disordered" evidence="1">
    <location>
        <begin position="18"/>
        <end position="98"/>
    </location>
</feature>
<dbReference type="Proteomes" id="UP000016536">
    <property type="component" value="Unassembled WGS sequence"/>
</dbReference>
<keyword evidence="2" id="KW-0812">Transmembrane</keyword>
<organism evidence="3 4">
    <name type="scientific">Actinomyces johnsonii F0542</name>
    <dbReference type="NCBI Taxonomy" id="1321818"/>
    <lineage>
        <taxon>Bacteria</taxon>
        <taxon>Bacillati</taxon>
        <taxon>Actinomycetota</taxon>
        <taxon>Actinomycetes</taxon>
        <taxon>Actinomycetales</taxon>
        <taxon>Actinomycetaceae</taxon>
        <taxon>Actinomyces</taxon>
    </lineage>
</organism>
<feature type="transmembrane region" description="Helical" evidence="2">
    <location>
        <begin position="145"/>
        <end position="161"/>
    </location>
</feature>
<proteinExistence type="predicted"/>
<dbReference type="HOGENOM" id="CLU_359701_0_0_11"/>
<evidence type="ECO:0000313" key="4">
    <source>
        <dbReference type="Proteomes" id="UP000016536"/>
    </source>
</evidence>
<feature type="transmembrane region" description="Helical" evidence="2">
    <location>
        <begin position="173"/>
        <end position="190"/>
    </location>
</feature>
<feature type="transmembrane region" description="Helical" evidence="2">
    <location>
        <begin position="103"/>
        <end position="125"/>
    </location>
</feature>
<dbReference type="EMBL" id="AWSE01000020">
    <property type="protein sequence ID" value="ERH25461.1"/>
    <property type="molecule type" value="Genomic_DNA"/>
</dbReference>
<evidence type="ECO:0000256" key="2">
    <source>
        <dbReference type="SAM" id="Phobius"/>
    </source>
</evidence>
<feature type="compositionally biased region" description="Acidic residues" evidence="1">
    <location>
        <begin position="83"/>
        <end position="92"/>
    </location>
</feature>
<dbReference type="InterPro" id="IPR011047">
    <property type="entry name" value="Quinoprotein_ADH-like_sf"/>
</dbReference>
<accession>U1QU50</accession>
<protein>
    <submittedName>
        <fullName evidence="3">Uncharacterized protein</fullName>
    </submittedName>
</protein>
<sequence length="778" mass="83054">MSRAAPWGEGREWVRSPHSLPWAMGPCHPNGGACSPQPPARRPPLRRERPRIRPSGSGSPLSAVSWEFETGSMSDEETRWFDDPDEQPDPSDADSRRPSGRRWLVFSLLIGISLAAGIAVFVLALRGFVGALRSPLPVSDESWCIWMVLIAMVVSGAGWVLRPSRRLTGGSFWGAAIVLALTTVIAYPLVKAGIVKIMWSGMSIPGFVGQLITAWGCFTLAVLTNIAGRAYAHASLPSPESRNSVASESDDDADSDITVSNVLASAASKLPLPREAQHDEGGESDSRKRASEYAWRLGLGVVGVATATALAVAAPTIINKRLDPFIHVTASALPHHEGVPTVEKMVAANAGRNQSAASVPVWTVSFEERNLKQILAGVRGAVVVTDHGVYGLDSATGETTWSFSTADLKESSHKSDVRILRGVEIYAEESAFTSPNGAWLAYAFDVTPEGSSDRGYPPEDVTRVVVLNTDTGRIALDTQITGSAPTVQLTDSTAVINRRIYDTASGRELAPLDAEKAAIPGPGGHSTVLALRKEEDLSRSSWASVDTLSDQYLRAVESDQWLYDDPYDDIDAQVIDGRIINVGGWVVNDFDKGTIQNADTGGTVPLKNMDETSGWSVVGIEASAQAVSVWSVQNYVDSEAAEYGHPLELNVFDTRAGKVTTVDPAGTYRTATGSGSLAPGTPYSGSVDTAVFSERVKDQNRVGSDDDFAIRQNDATRQVRGDPGRGSGSESPWVKISLPEFRTGRDPVALCPGGMIVSLDPDLSSDSSRSTVSARKAI</sequence>
<feature type="transmembrane region" description="Helical" evidence="2">
    <location>
        <begin position="297"/>
        <end position="318"/>
    </location>
</feature>
<keyword evidence="2" id="KW-1133">Transmembrane helix</keyword>
<reference evidence="3 4" key="1">
    <citation type="submission" date="2013-08" db="EMBL/GenBank/DDBJ databases">
        <authorList>
            <person name="Weinstock G."/>
            <person name="Sodergren E."/>
            <person name="Wylie T."/>
            <person name="Fulton L."/>
            <person name="Fulton R."/>
            <person name="Fronick C."/>
            <person name="O'Laughlin M."/>
            <person name="Godfrey J."/>
            <person name="Miner T."/>
            <person name="Herter B."/>
            <person name="Appelbaum E."/>
            <person name="Cordes M."/>
            <person name="Lek S."/>
            <person name="Wollam A."/>
            <person name="Pepin K.H."/>
            <person name="Palsikar V.B."/>
            <person name="Mitreva M."/>
            <person name="Wilson R.K."/>
        </authorList>
    </citation>
    <scope>NUCLEOTIDE SEQUENCE [LARGE SCALE GENOMIC DNA]</scope>
    <source>
        <strain evidence="3 4">F0542</strain>
    </source>
</reference>
<feature type="compositionally biased region" description="Low complexity" evidence="1">
    <location>
        <begin position="53"/>
        <end position="62"/>
    </location>
</feature>
<evidence type="ECO:0000256" key="1">
    <source>
        <dbReference type="SAM" id="MobiDB-lite"/>
    </source>
</evidence>
<dbReference type="PATRIC" id="fig|1321818.3.peg.404"/>
<keyword evidence="2" id="KW-0472">Membrane</keyword>
<feature type="region of interest" description="Disordered" evidence="1">
    <location>
        <begin position="714"/>
        <end position="734"/>
    </location>
</feature>
<dbReference type="AlphaFoldDB" id="U1QU50"/>
<dbReference type="SUPFAM" id="SSF50998">
    <property type="entry name" value="Quinoprotein alcohol dehydrogenase-like"/>
    <property type="match status" value="1"/>
</dbReference>
<evidence type="ECO:0000313" key="3">
    <source>
        <dbReference type="EMBL" id="ERH25461.1"/>
    </source>
</evidence>
<gene>
    <name evidence="3" type="ORF">HMPREF1979_00483</name>
</gene>
<name>U1QU50_9ACTO</name>
<keyword evidence="4" id="KW-1185">Reference proteome</keyword>
<comment type="caution">
    <text evidence="3">The sequence shown here is derived from an EMBL/GenBank/DDBJ whole genome shotgun (WGS) entry which is preliminary data.</text>
</comment>
<feature type="transmembrane region" description="Helical" evidence="2">
    <location>
        <begin position="202"/>
        <end position="223"/>
    </location>
</feature>